<dbReference type="PANTHER" id="PTHR42047">
    <property type="entry name" value="PROTEIN, PUTATIVE (AFU_ORTHOLOGUE AFUA_6G03560)-RELATED"/>
    <property type="match status" value="1"/>
</dbReference>
<evidence type="ECO:0000313" key="3">
    <source>
        <dbReference type="Proteomes" id="UP000223968"/>
    </source>
</evidence>
<evidence type="ECO:0000256" key="1">
    <source>
        <dbReference type="SAM" id="SignalP"/>
    </source>
</evidence>
<dbReference type="STRING" id="1447875.A0A2B7WPL6"/>
<proteinExistence type="predicted"/>
<sequence>MKSAFLASLLPLLAAAAPAPAEVPRFTVMAARSASPIHYSPMQATGRHFMLGGEPSTYCPQPPVEECPPGKITVVAGAGPTSSLNVMVPGGQQIYVEPTGALGFTQAHSAQIPEGSLTTGFKFTPGDQFGHWTFEGFGADGFMGCPPQNPDESPLYQVFANIKNATVPTGNVDDCLPFSALAPPYTGPNPAAWQYI</sequence>
<comment type="caution">
    <text evidence="2">The sequence shown here is derived from an EMBL/GenBank/DDBJ whole genome shotgun (WGS) entry which is preliminary data.</text>
</comment>
<evidence type="ECO:0008006" key="4">
    <source>
        <dbReference type="Google" id="ProtNLM"/>
    </source>
</evidence>
<accession>A0A2B7WPL6</accession>
<dbReference type="PANTHER" id="PTHR42047:SF1">
    <property type="entry name" value="PROTEIN, PUTATIVE (AFU_ORTHOLOGUE AFUA_6G03560)-RELATED"/>
    <property type="match status" value="1"/>
</dbReference>
<keyword evidence="3" id="KW-1185">Reference proteome</keyword>
<dbReference type="Proteomes" id="UP000223968">
    <property type="component" value="Unassembled WGS sequence"/>
</dbReference>
<dbReference type="InterPro" id="IPR052820">
    <property type="entry name" value="PhiA_domain"/>
</dbReference>
<keyword evidence="1" id="KW-0732">Signal</keyword>
<reference evidence="2 3" key="1">
    <citation type="submission" date="2017-10" db="EMBL/GenBank/DDBJ databases">
        <title>Comparative genomics in systemic dimorphic fungi from Ajellomycetaceae.</title>
        <authorList>
            <person name="Munoz J.F."/>
            <person name="Mcewen J.G."/>
            <person name="Clay O.K."/>
            <person name="Cuomo C.A."/>
        </authorList>
    </citation>
    <scope>NUCLEOTIDE SEQUENCE [LARGE SCALE GENOMIC DNA]</scope>
    <source>
        <strain evidence="2 3">UAMH5409</strain>
    </source>
</reference>
<organism evidence="2 3">
    <name type="scientific">Helicocarpus griseus UAMH5409</name>
    <dbReference type="NCBI Taxonomy" id="1447875"/>
    <lineage>
        <taxon>Eukaryota</taxon>
        <taxon>Fungi</taxon>
        <taxon>Dikarya</taxon>
        <taxon>Ascomycota</taxon>
        <taxon>Pezizomycotina</taxon>
        <taxon>Eurotiomycetes</taxon>
        <taxon>Eurotiomycetidae</taxon>
        <taxon>Onygenales</taxon>
        <taxon>Ajellomycetaceae</taxon>
        <taxon>Helicocarpus</taxon>
    </lineage>
</organism>
<dbReference type="AlphaFoldDB" id="A0A2B7WPL6"/>
<feature type="signal peptide" evidence="1">
    <location>
        <begin position="1"/>
        <end position="21"/>
    </location>
</feature>
<feature type="chain" id="PRO_5013355780" description="IgE-binding protein" evidence="1">
    <location>
        <begin position="22"/>
        <end position="196"/>
    </location>
</feature>
<dbReference type="OrthoDB" id="5430620at2759"/>
<gene>
    <name evidence="2" type="ORF">AJ79_08871</name>
</gene>
<evidence type="ECO:0000313" key="2">
    <source>
        <dbReference type="EMBL" id="PGG98431.1"/>
    </source>
</evidence>
<protein>
    <recommendedName>
        <fullName evidence="4">IgE-binding protein</fullName>
    </recommendedName>
</protein>
<name>A0A2B7WPL6_9EURO</name>
<dbReference type="EMBL" id="PDNB01000225">
    <property type="protein sequence ID" value="PGG98431.1"/>
    <property type="molecule type" value="Genomic_DNA"/>
</dbReference>